<dbReference type="PROSITE" id="PS00525">
    <property type="entry name" value="RIBOSOMAL_L6_1"/>
    <property type="match status" value="1"/>
</dbReference>
<dbReference type="Pfam" id="PF00347">
    <property type="entry name" value="Ribosomal_L6"/>
    <property type="match status" value="2"/>
</dbReference>
<evidence type="ECO:0000313" key="11">
    <source>
        <dbReference type="Proteomes" id="UP000177328"/>
    </source>
</evidence>
<reference evidence="10 11" key="1">
    <citation type="journal article" date="2016" name="Nat. Commun.">
        <title>Thousands of microbial genomes shed light on interconnected biogeochemical processes in an aquifer system.</title>
        <authorList>
            <person name="Anantharaman K."/>
            <person name="Brown C.T."/>
            <person name="Hug L.A."/>
            <person name="Sharon I."/>
            <person name="Castelle C.J."/>
            <person name="Probst A.J."/>
            <person name="Thomas B.C."/>
            <person name="Singh A."/>
            <person name="Wilkins M.J."/>
            <person name="Karaoz U."/>
            <person name="Brodie E.L."/>
            <person name="Williams K.H."/>
            <person name="Hubbard S.S."/>
            <person name="Banfield J.F."/>
        </authorList>
    </citation>
    <scope>NUCLEOTIDE SEQUENCE [LARGE SCALE GENOMIC DNA]</scope>
</reference>
<keyword evidence="2 6" id="KW-0699">rRNA-binding</keyword>
<comment type="subunit">
    <text evidence="6">Part of the 50S ribosomal subunit.</text>
</comment>
<feature type="domain" description="Large ribosomal subunit protein uL6 alpha-beta" evidence="9">
    <location>
        <begin position="90"/>
        <end position="163"/>
    </location>
</feature>
<dbReference type="NCBIfam" id="TIGR03654">
    <property type="entry name" value="L6_bact"/>
    <property type="match status" value="1"/>
</dbReference>
<evidence type="ECO:0000256" key="8">
    <source>
        <dbReference type="RuleBase" id="RU003870"/>
    </source>
</evidence>
<dbReference type="PANTHER" id="PTHR11655">
    <property type="entry name" value="60S/50S RIBOSOMAL PROTEIN L6/L9"/>
    <property type="match status" value="1"/>
</dbReference>
<keyword evidence="3 6" id="KW-0694">RNA-binding</keyword>
<evidence type="ECO:0000256" key="7">
    <source>
        <dbReference type="RuleBase" id="RU003869"/>
    </source>
</evidence>
<sequence length="184" mass="19595">MSRIGGAEIILPTSVEVLVEQNGIIVKGPKGELTQEIRPEVKVVVAEGKVKVTRKNNERLSRALHGLTRSLINNMVIGVDKGWVRNLEMVGVGYRVQGGADMITLSVGFSHPVVVKAPAGIAFGILENTKISVSGIDKHLVGQVAANIRAIKPPEPYKGKGIRFAGEYVRRKAGKAGKAVTGAK</sequence>
<feature type="domain" description="Large ribosomal subunit protein uL6 alpha-beta" evidence="9">
    <location>
        <begin position="12"/>
        <end position="82"/>
    </location>
</feature>
<evidence type="ECO:0000256" key="6">
    <source>
        <dbReference type="HAMAP-Rule" id="MF_01365"/>
    </source>
</evidence>
<dbReference type="HAMAP" id="MF_01365_B">
    <property type="entry name" value="Ribosomal_uL6_B"/>
    <property type="match status" value="1"/>
</dbReference>
<accession>A0A1F5KG68</accession>
<dbReference type="PANTHER" id="PTHR11655:SF14">
    <property type="entry name" value="LARGE RIBOSOMAL SUBUNIT PROTEIN UL6M"/>
    <property type="match status" value="1"/>
</dbReference>
<gene>
    <name evidence="6" type="primary">rplF</name>
    <name evidence="10" type="ORF">A3D25_04020</name>
</gene>
<dbReference type="InterPro" id="IPR019906">
    <property type="entry name" value="Ribosomal_uL6_bac-type"/>
</dbReference>
<dbReference type="InterPro" id="IPR020040">
    <property type="entry name" value="Ribosomal_uL6_a/b-dom"/>
</dbReference>
<name>A0A1F5KG68_9BACT</name>
<proteinExistence type="inferred from homology"/>
<evidence type="ECO:0000256" key="1">
    <source>
        <dbReference type="ARBA" id="ARBA00009356"/>
    </source>
</evidence>
<dbReference type="FunFam" id="3.90.930.12:FF:000002">
    <property type="entry name" value="50S ribosomal protein L6"/>
    <property type="match status" value="1"/>
</dbReference>
<protein>
    <recommendedName>
        <fullName evidence="6">Large ribosomal subunit protein uL6</fullName>
    </recommendedName>
</protein>
<dbReference type="EMBL" id="MFDD01000014">
    <property type="protein sequence ID" value="OGE39942.1"/>
    <property type="molecule type" value="Genomic_DNA"/>
</dbReference>
<dbReference type="InterPro" id="IPR002358">
    <property type="entry name" value="Ribosomal_uL6_CS"/>
</dbReference>
<comment type="function">
    <text evidence="6 8">This protein binds to the 23S rRNA, and is important in its secondary structure. It is located near the subunit interface in the base of the L7/L12 stalk, and near the tRNA binding site of the peptidyltransferase center.</text>
</comment>
<evidence type="ECO:0000256" key="5">
    <source>
        <dbReference type="ARBA" id="ARBA00023274"/>
    </source>
</evidence>
<dbReference type="GO" id="GO:0019843">
    <property type="term" value="F:rRNA binding"/>
    <property type="evidence" value="ECO:0007669"/>
    <property type="project" value="UniProtKB-UniRule"/>
</dbReference>
<organism evidence="10 11">
    <name type="scientific">Candidatus Daviesbacteria bacterium RIFCSPHIGHO2_02_FULL_43_12</name>
    <dbReference type="NCBI Taxonomy" id="1797776"/>
    <lineage>
        <taxon>Bacteria</taxon>
        <taxon>Candidatus Daviesiibacteriota</taxon>
    </lineage>
</organism>
<evidence type="ECO:0000256" key="2">
    <source>
        <dbReference type="ARBA" id="ARBA00022730"/>
    </source>
</evidence>
<dbReference type="PRINTS" id="PR00059">
    <property type="entry name" value="RIBOSOMALL6"/>
</dbReference>
<dbReference type="GO" id="GO:0022625">
    <property type="term" value="C:cytosolic large ribosomal subunit"/>
    <property type="evidence" value="ECO:0007669"/>
    <property type="project" value="UniProtKB-UniRule"/>
</dbReference>
<evidence type="ECO:0000259" key="9">
    <source>
        <dbReference type="Pfam" id="PF00347"/>
    </source>
</evidence>
<dbReference type="InterPro" id="IPR036789">
    <property type="entry name" value="Ribosomal_uL6-like_a/b-dom_sf"/>
</dbReference>
<dbReference type="GO" id="GO:0002181">
    <property type="term" value="P:cytoplasmic translation"/>
    <property type="evidence" value="ECO:0007669"/>
    <property type="project" value="TreeGrafter"/>
</dbReference>
<evidence type="ECO:0000256" key="4">
    <source>
        <dbReference type="ARBA" id="ARBA00022980"/>
    </source>
</evidence>
<keyword evidence="4 6" id="KW-0689">Ribosomal protein</keyword>
<comment type="caution">
    <text evidence="10">The sequence shown here is derived from an EMBL/GenBank/DDBJ whole genome shotgun (WGS) entry which is preliminary data.</text>
</comment>
<dbReference type="PIRSF" id="PIRSF002162">
    <property type="entry name" value="Ribosomal_L6"/>
    <property type="match status" value="1"/>
</dbReference>
<dbReference type="FunFam" id="3.90.930.12:FF:000001">
    <property type="entry name" value="50S ribosomal protein L6"/>
    <property type="match status" value="1"/>
</dbReference>
<dbReference type="GO" id="GO:0003735">
    <property type="term" value="F:structural constituent of ribosome"/>
    <property type="evidence" value="ECO:0007669"/>
    <property type="project" value="UniProtKB-UniRule"/>
</dbReference>
<dbReference type="Gene3D" id="3.90.930.12">
    <property type="entry name" value="Ribosomal protein L6, alpha-beta domain"/>
    <property type="match status" value="2"/>
</dbReference>
<comment type="similarity">
    <text evidence="1 6 7">Belongs to the universal ribosomal protein uL6 family.</text>
</comment>
<evidence type="ECO:0000313" key="10">
    <source>
        <dbReference type="EMBL" id="OGE39942.1"/>
    </source>
</evidence>
<dbReference type="Proteomes" id="UP000177328">
    <property type="component" value="Unassembled WGS sequence"/>
</dbReference>
<dbReference type="InterPro" id="IPR000702">
    <property type="entry name" value="Ribosomal_uL6-like"/>
</dbReference>
<dbReference type="SUPFAM" id="SSF56053">
    <property type="entry name" value="Ribosomal protein L6"/>
    <property type="match status" value="2"/>
</dbReference>
<evidence type="ECO:0000256" key="3">
    <source>
        <dbReference type="ARBA" id="ARBA00022884"/>
    </source>
</evidence>
<keyword evidence="5 6" id="KW-0687">Ribonucleoprotein</keyword>
<dbReference type="AlphaFoldDB" id="A0A1F5KG68"/>